<proteinExistence type="predicted"/>
<keyword evidence="1" id="KW-0472">Membrane</keyword>
<dbReference type="RefSeq" id="WP_133417030.1">
    <property type="nucleotide sequence ID" value="NZ_SCWD01000001.1"/>
</dbReference>
<accession>A0A9Q8CJD9</accession>
<keyword evidence="1" id="KW-0812">Transmembrane</keyword>
<sequence>MTIRISKDFLLYLFFFIMMTTFAIIYMAQSNTLYQRPLPDNVGQSHQFKEANTHSSTMNGEVLGIVR</sequence>
<name>A0A9Q8CJD9_9STAP</name>
<dbReference type="Proteomes" id="UP000295280">
    <property type="component" value="Unassembled WGS sequence"/>
</dbReference>
<gene>
    <name evidence="2" type="ORF">ERX40_03090</name>
</gene>
<protein>
    <submittedName>
        <fullName evidence="2">Uncharacterized protein</fullName>
    </submittedName>
</protein>
<keyword evidence="1" id="KW-1133">Transmembrane helix</keyword>
<evidence type="ECO:0000313" key="2">
    <source>
        <dbReference type="EMBL" id="TDM04169.1"/>
    </source>
</evidence>
<comment type="caution">
    <text evidence="2">The sequence shown here is derived from an EMBL/GenBank/DDBJ whole genome shotgun (WGS) entry which is preliminary data.</text>
</comment>
<reference evidence="2 3" key="1">
    <citation type="submission" date="2019-01" db="EMBL/GenBank/DDBJ databases">
        <title>Draft genome sequences of the type strains of six Macrococcus species.</title>
        <authorList>
            <person name="Mazhar S."/>
            <person name="Altermann E."/>
            <person name="Hill C."/>
            <person name="Mcauliffe O."/>
        </authorList>
    </citation>
    <scope>NUCLEOTIDE SEQUENCE [LARGE SCALE GENOMIC DNA]</scope>
    <source>
        <strain evidence="2 3">ATCC 51828</strain>
    </source>
</reference>
<feature type="transmembrane region" description="Helical" evidence="1">
    <location>
        <begin position="9"/>
        <end position="28"/>
    </location>
</feature>
<evidence type="ECO:0000256" key="1">
    <source>
        <dbReference type="SAM" id="Phobius"/>
    </source>
</evidence>
<evidence type="ECO:0000313" key="3">
    <source>
        <dbReference type="Proteomes" id="UP000295280"/>
    </source>
</evidence>
<dbReference type="EMBL" id="SCWD01000001">
    <property type="protein sequence ID" value="TDM04169.1"/>
    <property type="molecule type" value="Genomic_DNA"/>
</dbReference>
<keyword evidence="3" id="KW-1185">Reference proteome</keyword>
<organism evidence="2 3">
    <name type="scientific">Macrococcus carouselicus</name>
    <dbReference type="NCBI Taxonomy" id="69969"/>
    <lineage>
        <taxon>Bacteria</taxon>
        <taxon>Bacillati</taxon>
        <taxon>Bacillota</taxon>
        <taxon>Bacilli</taxon>
        <taxon>Bacillales</taxon>
        <taxon>Staphylococcaceae</taxon>
        <taxon>Macrococcus</taxon>
    </lineage>
</organism>
<dbReference type="AlphaFoldDB" id="A0A9Q8CJD9"/>
<dbReference type="OrthoDB" id="2418546at2"/>